<dbReference type="EMBL" id="JAPHEH010000001">
    <property type="protein sequence ID" value="MDG4474764.1"/>
    <property type="molecule type" value="Genomic_DNA"/>
</dbReference>
<keyword evidence="3" id="KW-1185">Reference proteome</keyword>
<evidence type="ECO:0000256" key="1">
    <source>
        <dbReference type="SAM" id="SignalP"/>
    </source>
</evidence>
<protein>
    <submittedName>
        <fullName evidence="2">DUF3617 domain-containing protein</fullName>
    </submittedName>
</protein>
<dbReference type="RefSeq" id="WP_307631744.1">
    <property type="nucleotide sequence ID" value="NZ_JAPHEH010000001.1"/>
</dbReference>
<dbReference type="Pfam" id="PF12276">
    <property type="entry name" value="DUF3617"/>
    <property type="match status" value="1"/>
</dbReference>
<proteinExistence type="predicted"/>
<feature type="signal peptide" evidence="1">
    <location>
        <begin position="1"/>
        <end position="24"/>
    </location>
</feature>
<dbReference type="InterPro" id="IPR022061">
    <property type="entry name" value="DUF3617"/>
</dbReference>
<feature type="chain" id="PRO_5040758606" evidence="1">
    <location>
        <begin position="25"/>
        <end position="163"/>
    </location>
</feature>
<keyword evidence="1" id="KW-0732">Signal</keyword>
<reference evidence="2" key="1">
    <citation type="journal article" date="2022" name="bioRxiv">
        <title>Thiovibrio frasassiensisgen. nov., sp. nov., an autotrophic, elemental sulfur disproportionating bacterium isolated from sulfidic karst sediment, and proposal of Thiovibrionaceae fam. nov.</title>
        <authorList>
            <person name="Aronson H."/>
            <person name="Thomas C."/>
            <person name="Bhattacharyya M."/>
            <person name="Eckstein S."/>
            <person name="Jensen S."/>
            <person name="Barco R."/>
            <person name="Macalady J."/>
            <person name="Amend J."/>
        </authorList>
    </citation>
    <scope>NUCLEOTIDE SEQUENCE</scope>
    <source>
        <strain evidence="2">RS19-109</strain>
    </source>
</reference>
<evidence type="ECO:0000313" key="3">
    <source>
        <dbReference type="Proteomes" id="UP001154240"/>
    </source>
</evidence>
<sequence>MNQGMRMGVLVVSAVLALVGSAGAAESIREGKWEFASEMQMEGMVQMPALPPGVTLPPGMAVSTKGNTMHSTMVKCITKDDLLPGSDRKSENTCKTTKMERKGNTLHWSTVCTEGGMKMTGNGVATYSGEVMDSTMTMTTQGQGQSMRQTVKTKGKYLGVCSK</sequence>
<comment type="caution">
    <text evidence="2">The sequence shown here is derived from an EMBL/GenBank/DDBJ whole genome shotgun (WGS) entry which is preliminary data.</text>
</comment>
<dbReference type="Proteomes" id="UP001154240">
    <property type="component" value="Unassembled WGS sequence"/>
</dbReference>
<organism evidence="2 3">
    <name type="scientific">Thiovibrio frasassiensis</name>
    <dbReference type="NCBI Taxonomy" id="2984131"/>
    <lineage>
        <taxon>Bacteria</taxon>
        <taxon>Pseudomonadati</taxon>
        <taxon>Thermodesulfobacteriota</taxon>
        <taxon>Desulfobulbia</taxon>
        <taxon>Desulfobulbales</taxon>
        <taxon>Thiovibrionaceae</taxon>
        <taxon>Thiovibrio</taxon>
    </lineage>
</organism>
<gene>
    <name evidence="2" type="ORF">OLX77_01150</name>
</gene>
<dbReference type="AlphaFoldDB" id="A0A9X4MBX4"/>
<evidence type="ECO:0000313" key="2">
    <source>
        <dbReference type="EMBL" id="MDG4474764.1"/>
    </source>
</evidence>
<reference evidence="2" key="2">
    <citation type="submission" date="2022-10" db="EMBL/GenBank/DDBJ databases">
        <authorList>
            <person name="Aronson H.S."/>
        </authorList>
    </citation>
    <scope>NUCLEOTIDE SEQUENCE</scope>
    <source>
        <strain evidence="2">RS19-109</strain>
    </source>
</reference>
<name>A0A9X4MBX4_9BACT</name>
<accession>A0A9X4MBX4</accession>